<proteinExistence type="predicted"/>
<sequence>MPTLPNTPRPPIRGSQVNHNHLFRFSHPEDTEDSKCDPPGLHPFTDGSIFTSGVTFSTNKFAGTFGAYSPPIAFSPSASETGVNPPPTYILAQMLHDELSVTCALPSEAVIKKRPSREMEGVLIVKRLSSSLGYSAAAAFSPALGGGKGAVVREEDEEGVEDEDRRDIGILPASLTRSTSETRQQRPTLSTAKSYLHHLHPLKDVAHHAAARRRSQPAFQDPRATWYSYPQLMTNVGGHSYDNRYHEVDHEEIRRWTRAHDGLGWCDGEVEVAPSVLTHQLSALALRRVASKGSLRSASEGGGGLKGMDVSAGASITRQAQPSRCQHLRWRARRQLYRMACRLRGRIRHLGHRDGEYPSGS</sequence>
<reference evidence="1 2" key="1">
    <citation type="submission" date="2018-06" db="EMBL/GenBank/DDBJ databases">
        <title>A transcriptomic atlas of mushroom development highlights an independent origin of complex multicellularity.</title>
        <authorList>
            <consortium name="DOE Joint Genome Institute"/>
            <person name="Krizsan K."/>
            <person name="Almasi E."/>
            <person name="Merenyi Z."/>
            <person name="Sahu N."/>
            <person name="Viragh M."/>
            <person name="Koszo T."/>
            <person name="Mondo S."/>
            <person name="Kiss B."/>
            <person name="Balint B."/>
            <person name="Kues U."/>
            <person name="Barry K."/>
            <person name="Hegedus J.C."/>
            <person name="Henrissat B."/>
            <person name="Johnson J."/>
            <person name="Lipzen A."/>
            <person name="Ohm R."/>
            <person name="Nagy I."/>
            <person name="Pangilinan J."/>
            <person name="Yan J."/>
            <person name="Xiong Y."/>
            <person name="Grigoriev I.V."/>
            <person name="Hibbett D.S."/>
            <person name="Nagy L.G."/>
        </authorList>
    </citation>
    <scope>NUCLEOTIDE SEQUENCE [LARGE SCALE GENOMIC DNA]</scope>
    <source>
        <strain evidence="1 2">SZMC22713</strain>
    </source>
</reference>
<dbReference type="Proteomes" id="UP000294933">
    <property type="component" value="Unassembled WGS sequence"/>
</dbReference>
<dbReference type="AlphaFoldDB" id="A0A4Y7PTA4"/>
<dbReference type="VEuPathDB" id="FungiDB:BD410DRAFT_806609"/>
<dbReference type="EMBL" id="ML170209">
    <property type="protein sequence ID" value="TDL18291.1"/>
    <property type="molecule type" value="Genomic_DNA"/>
</dbReference>
<organism evidence="1 2">
    <name type="scientific">Rickenella mellea</name>
    <dbReference type="NCBI Taxonomy" id="50990"/>
    <lineage>
        <taxon>Eukaryota</taxon>
        <taxon>Fungi</taxon>
        <taxon>Dikarya</taxon>
        <taxon>Basidiomycota</taxon>
        <taxon>Agaricomycotina</taxon>
        <taxon>Agaricomycetes</taxon>
        <taxon>Hymenochaetales</taxon>
        <taxon>Rickenellaceae</taxon>
        <taxon>Rickenella</taxon>
    </lineage>
</organism>
<gene>
    <name evidence="1" type="ORF">BD410DRAFT_806609</name>
</gene>
<protein>
    <submittedName>
        <fullName evidence="1">Uncharacterized protein</fullName>
    </submittedName>
</protein>
<evidence type="ECO:0000313" key="1">
    <source>
        <dbReference type="EMBL" id="TDL18291.1"/>
    </source>
</evidence>
<keyword evidence="2" id="KW-1185">Reference proteome</keyword>
<accession>A0A4Y7PTA4</accession>
<evidence type="ECO:0000313" key="2">
    <source>
        <dbReference type="Proteomes" id="UP000294933"/>
    </source>
</evidence>
<name>A0A4Y7PTA4_9AGAM</name>